<evidence type="ECO:0000256" key="3">
    <source>
        <dbReference type="ARBA" id="ARBA00021563"/>
    </source>
</evidence>
<comment type="caution">
    <text evidence="11">The sequence shown here is derived from an EMBL/GenBank/DDBJ whole genome shotgun (WGS) entry which is preliminary data.</text>
</comment>
<evidence type="ECO:0000256" key="4">
    <source>
        <dbReference type="ARBA" id="ARBA00022448"/>
    </source>
</evidence>
<dbReference type="RefSeq" id="WP_273637704.1">
    <property type="nucleotide sequence ID" value="NZ_JAQQXP010000001.1"/>
</dbReference>
<keyword evidence="4" id="KW-0813">Transport</keyword>
<evidence type="ECO:0000313" key="12">
    <source>
        <dbReference type="Proteomes" id="UP001218788"/>
    </source>
</evidence>
<comment type="similarity">
    <text evidence="2">Belongs to the GSP N family.</text>
</comment>
<keyword evidence="5" id="KW-1003">Cell membrane</keyword>
<evidence type="ECO:0000256" key="5">
    <source>
        <dbReference type="ARBA" id="ARBA00022475"/>
    </source>
</evidence>
<evidence type="ECO:0000256" key="9">
    <source>
        <dbReference type="ARBA" id="ARBA00023136"/>
    </source>
</evidence>
<protein>
    <recommendedName>
        <fullName evidence="3">Type II secretion system protein N</fullName>
    </recommendedName>
    <alternativeName>
        <fullName evidence="10">General secretion pathway protein N</fullName>
    </alternativeName>
</protein>
<evidence type="ECO:0000256" key="8">
    <source>
        <dbReference type="ARBA" id="ARBA00022927"/>
    </source>
</evidence>
<evidence type="ECO:0000313" key="11">
    <source>
        <dbReference type="EMBL" id="MDC8829339.1"/>
    </source>
</evidence>
<keyword evidence="7" id="KW-0812">Transmembrane</keyword>
<proteinExistence type="inferred from homology"/>
<evidence type="ECO:0000256" key="10">
    <source>
        <dbReference type="ARBA" id="ARBA00030772"/>
    </source>
</evidence>
<evidence type="ECO:0000256" key="7">
    <source>
        <dbReference type="ARBA" id="ARBA00022692"/>
    </source>
</evidence>
<dbReference type="InterPro" id="IPR022792">
    <property type="entry name" value="T2SS_protein-GspN"/>
</dbReference>
<keyword evidence="8" id="KW-0653">Protein transport</keyword>
<keyword evidence="9" id="KW-0472">Membrane</keyword>
<name>A0ABT5KX43_9ALTE</name>
<comment type="subcellular location">
    <subcellularLocation>
        <location evidence="1">Cell inner membrane</location>
    </subcellularLocation>
</comment>
<gene>
    <name evidence="11" type="ORF">OIK42_01065</name>
</gene>
<evidence type="ECO:0000256" key="2">
    <source>
        <dbReference type="ARBA" id="ARBA00007208"/>
    </source>
</evidence>
<organism evidence="11 12">
    <name type="scientific">Alteromonas gilva</name>
    <dbReference type="NCBI Taxonomy" id="2987522"/>
    <lineage>
        <taxon>Bacteria</taxon>
        <taxon>Pseudomonadati</taxon>
        <taxon>Pseudomonadota</taxon>
        <taxon>Gammaproteobacteria</taxon>
        <taxon>Alteromonadales</taxon>
        <taxon>Alteromonadaceae</taxon>
        <taxon>Alteromonas/Salinimonas group</taxon>
        <taxon>Alteromonas</taxon>
    </lineage>
</organism>
<keyword evidence="12" id="KW-1185">Reference proteome</keyword>
<keyword evidence="6" id="KW-0997">Cell inner membrane</keyword>
<evidence type="ECO:0000256" key="1">
    <source>
        <dbReference type="ARBA" id="ARBA00004533"/>
    </source>
</evidence>
<accession>A0ABT5KX43</accession>
<dbReference type="Pfam" id="PF01203">
    <property type="entry name" value="T2SSN"/>
    <property type="match status" value="1"/>
</dbReference>
<dbReference type="EMBL" id="JAQQXP010000001">
    <property type="protein sequence ID" value="MDC8829339.1"/>
    <property type="molecule type" value="Genomic_DNA"/>
</dbReference>
<evidence type="ECO:0000256" key="6">
    <source>
        <dbReference type="ARBA" id="ARBA00022519"/>
    </source>
</evidence>
<reference evidence="11 12" key="1">
    <citation type="submission" date="2022-10" db="EMBL/GenBank/DDBJ databases">
        <title>Alteromonas sp. chi3 Genome sequencing.</title>
        <authorList>
            <person name="Park S."/>
        </authorList>
    </citation>
    <scope>NUCLEOTIDE SEQUENCE [LARGE SCALE GENOMIC DNA]</scope>
    <source>
        <strain evidence="12">chi3</strain>
    </source>
</reference>
<dbReference type="Proteomes" id="UP001218788">
    <property type="component" value="Unassembled WGS sequence"/>
</dbReference>
<sequence length="253" mass="27526">MMKFNWRWALGALLLYVVLLIMSIPAAQVVNRVKLPANVSISGVEGSIWQGQAERVQFNNTLINDLSWDISGWSLLAGRLTAELNAGNMRDASSIAFKGPVSVSLFNPTSFSTEDFLLYLPVARVLAEVTLPIPVAAGGRFRVNVEDLDFDNSACENMMAYGDWLNASVAGTQGPIELGTFSAKISCAQQQFVVDVAEPNAFGLTMQAKAQQDMTNLSVSGQFKPDPSLPQEVHDAAKFFGRPNADGYIEFKL</sequence>